<dbReference type="GO" id="GO:0046514">
    <property type="term" value="P:ceramide catabolic process"/>
    <property type="evidence" value="ECO:0007669"/>
    <property type="project" value="TreeGrafter"/>
</dbReference>
<feature type="binding site" evidence="8">
    <location>
        <position position="83"/>
    </location>
    <ligand>
        <name>Zn(2+)</name>
        <dbReference type="ChEBI" id="CHEBI:29105"/>
        <note>catalytic</note>
    </ligand>
</feature>
<evidence type="ECO:0000313" key="10">
    <source>
        <dbReference type="EMBL" id="ELT93231.1"/>
    </source>
</evidence>
<feature type="transmembrane region" description="Helical" evidence="9">
    <location>
        <begin position="186"/>
        <end position="209"/>
    </location>
</feature>
<evidence type="ECO:0000256" key="4">
    <source>
        <dbReference type="ARBA" id="ARBA00022801"/>
    </source>
</evidence>
<evidence type="ECO:0000313" key="11">
    <source>
        <dbReference type="EnsemblMetazoa" id="CapteP174193"/>
    </source>
</evidence>
<dbReference type="Proteomes" id="UP000014760">
    <property type="component" value="Unassembled WGS sequence"/>
</dbReference>
<feature type="binding site" evidence="7">
    <location>
        <position position="20"/>
    </location>
    <ligand>
        <name>Ca(2+)</name>
        <dbReference type="ChEBI" id="CHEBI:29108"/>
    </ligand>
</feature>
<organism evidence="10">
    <name type="scientific">Capitella teleta</name>
    <name type="common">Polychaete worm</name>
    <dbReference type="NCBI Taxonomy" id="283909"/>
    <lineage>
        <taxon>Eukaryota</taxon>
        <taxon>Metazoa</taxon>
        <taxon>Spiralia</taxon>
        <taxon>Lophotrochozoa</taxon>
        <taxon>Annelida</taxon>
        <taxon>Polychaeta</taxon>
        <taxon>Sedentaria</taxon>
        <taxon>Scolecida</taxon>
        <taxon>Capitellidae</taxon>
        <taxon>Capitella</taxon>
    </lineage>
</organism>
<dbReference type="InterPro" id="IPR008901">
    <property type="entry name" value="ACER"/>
</dbReference>
<feature type="binding site" evidence="7">
    <location>
        <position position="24"/>
    </location>
    <ligand>
        <name>Ca(2+)</name>
        <dbReference type="ChEBI" id="CHEBI:29108"/>
    </ligand>
</feature>
<feature type="transmembrane region" description="Helical" evidence="9">
    <location>
        <begin position="96"/>
        <end position="117"/>
    </location>
</feature>
<feature type="transmembrane region" description="Helical" evidence="9">
    <location>
        <begin position="147"/>
        <end position="165"/>
    </location>
</feature>
<dbReference type="OMA" id="TFCFVKP"/>
<sequence>MEQWDAILDAFVPGSSDVDWCEPNYVITENIAEFFNTISNILFFVCPCILIGLFQPYARQISWGCHVVWFFLLVIGAGSTYFHASLSLAGQLLDEFGILWIFNAALAIWIPKAYLPLGLREMNLVRYQVLVLILTVVGTLLGCVYPLVNALVLMTFGVPAAIIMWKEIKRSTEQRVKSLGFRTVGLWAAAVSIWISDRILCSLWISIGFPYLHSIWHILISVMSYSAIVFFAYVDSKDRFSDMMPELAYWPQSPLLEKWALSIPYVRLGKLLPTSHGDIMRDRRHHGLCGPWT</sequence>
<gene>
    <name evidence="10" type="ORF">CAPTEDRAFT_174193</name>
</gene>
<feature type="transmembrane region" description="Helical" evidence="9">
    <location>
        <begin position="34"/>
        <end position="54"/>
    </location>
</feature>
<evidence type="ECO:0000256" key="8">
    <source>
        <dbReference type="PIRSR" id="PIRSR608901-2"/>
    </source>
</evidence>
<dbReference type="OrthoDB" id="187171at2759"/>
<evidence type="ECO:0000256" key="9">
    <source>
        <dbReference type="RuleBase" id="RU364079"/>
    </source>
</evidence>
<dbReference type="EC" id="3.5.1.-" evidence="9"/>
<dbReference type="EMBL" id="AMQN01012884">
    <property type="status" value="NOT_ANNOTATED_CDS"/>
    <property type="molecule type" value="Genomic_DNA"/>
</dbReference>
<evidence type="ECO:0000256" key="5">
    <source>
        <dbReference type="ARBA" id="ARBA00022989"/>
    </source>
</evidence>
<feature type="binding site" evidence="8">
    <location>
        <position position="217"/>
    </location>
    <ligand>
        <name>Zn(2+)</name>
        <dbReference type="ChEBI" id="CHEBI:29105"/>
        <note>catalytic</note>
    </ligand>
</feature>
<comment type="similarity">
    <text evidence="2 9">Belongs to the alkaline ceramidase family.</text>
</comment>
<feature type="binding site" evidence="7">
    <location>
        <position position="33"/>
    </location>
    <ligand>
        <name>Ca(2+)</name>
        <dbReference type="ChEBI" id="CHEBI:29108"/>
    </ligand>
</feature>
<dbReference type="PANTHER" id="PTHR46139">
    <property type="entry name" value="ALKALINE CERAMIDASE"/>
    <property type="match status" value="1"/>
</dbReference>
<keyword evidence="4 9" id="KW-0378">Hydrolase</keyword>
<reference evidence="12" key="1">
    <citation type="submission" date="2012-12" db="EMBL/GenBank/DDBJ databases">
        <authorList>
            <person name="Hellsten U."/>
            <person name="Grimwood J."/>
            <person name="Chapman J.A."/>
            <person name="Shapiro H."/>
            <person name="Aerts A."/>
            <person name="Otillar R.P."/>
            <person name="Terry A.Y."/>
            <person name="Boore J.L."/>
            <person name="Simakov O."/>
            <person name="Marletaz F."/>
            <person name="Cho S.-J."/>
            <person name="Edsinger-Gonzales E."/>
            <person name="Havlak P."/>
            <person name="Kuo D.-H."/>
            <person name="Larsson T."/>
            <person name="Lv J."/>
            <person name="Arendt D."/>
            <person name="Savage R."/>
            <person name="Osoegawa K."/>
            <person name="de Jong P."/>
            <person name="Lindberg D.R."/>
            <person name="Seaver E.C."/>
            <person name="Weisblat D.A."/>
            <person name="Putnam N.H."/>
            <person name="Grigoriev I.V."/>
            <person name="Rokhsar D.S."/>
        </authorList>
    </citation>
    <scope>NUCLEOTIDE SEQUENCE</scope>
    <source>
        <strain evidence="12">I ESC-2004</strain>
    </source>
</reference>
<dbReference type="GO" id="GO:0046872">
    <property type="term" value="F:metal ion binding"/>
    <property type="evidence" value="ECO:0007669"/>
    <property type="project" value="UniProtKB-KW"/>
</dbReference>
<dbReference type="STRING" id="283909.R7TNX0"/>
<dbReference type="GO" id="GO:0016811">
    <property type="term" value="F:hydrolase activity, acting on carbon-nitrogen (but not peptide) bonds, in linear amides"/>
    <property type="evidence" value="ECO:0007669"/>
    <property type="project" value="InterPro"/>
</dbReference>
<keyword evidence="9" id="KW-0443">Lipid metabolism</keyword>
<feature type="binding site" evidence="8">
    <location>
        <position position="213"/>
    </location>
    <ligand>
        <name>Zn(2+)</name>
        <dbReference type="ChEBI" id="CHEBI:29105"/>
        <note>catalytic</note>
    </ligand>
</feature>
<dbReference type="EMBL" id="AMQN01012883">
    <property type="status" value="NOT_ANNOTATED_CDS"/>
    <property type="molecule type" value="Genomic_DNA"/>
</dbReference>
<feature type="transmembrane region" description="Helical" evidence="9">
    <location>
        <begin position="215"/>
        <end position="234"/>
    </location>
</feature>
<dbReference type="AlphaFoldDB" id="R7TNX0"/>
<dbReference type="HOGENOM" id="CLU_088280_0_0_1"/>
<evidence type="ECO:0000256" key="7">
    <source>
        <dbReference type="PIRSR" id="PIRSR608901-1"/>
    </source>
</evidence>
<protein>
    <recommendedName>
        <fullName evidence="9">Alkaline ceramidase</fullName>
        <ecNumber evidence="9">3.5.1.-</ecNumber>
    </recommendedName>
</protein>
<keyword evidence="5 9" id="KW-1133">Transmembrane helix</keyword>
<dbReference type="EMBL" id="KB309823">
    <property type="protein sequence ID" value="ELT93231.1"/>
    <property type="molecule type" value="Genomic_DNA"/>
</dbReference>
<evidence type="ECO:0000256" key="6">
    <source>
        <dbReference type="ARBA" id="ARBA00023136"/>
    </source>
</evidence>
<keyword evidence="8" id="KW-0862">Zinc</keyword>
<dbReference type="EnsemblMetazoa" id="CapteT174193">
    <property type="protein sequence ID" value="CapteP174193"/>
    <property type="gene ID" value="CapteG174193"/>
</dbReference>
<reference evidence="11" key="3">
    <citation type="submission" date="2015-06" db="UniProtKB">
        <authorList>
            <consortium name="EnsemblMetazoa"/>
        </authorList>
    </citation>
    <scope>IDENTIFICATION</scope>
</reference>
<comment type="cofactor">
    <cofactor evidence="8">
        <name>Zn(2+)</name>
        <dbReference type="ChEBI" id="CHEBI:29105"/>
    </cofactor>
</comment>
<dbReference type="PANTHER" id="PTHR46139:SF3">
    <property type="entry name" value="ALKALINE CERAMIDASE"/>
    <property type="match status" value="1"/>
</dbReference>
<keyword evidence="12" id="KW-1185">Reference proteome</keyword>
<comment type="function">
    <text evidence="9">Hydrolyzes the sphingolipid ceramide into sphingosine and free fatty acid.</text>
</comment>
<keyword evidence="6 9" id="KW-0472">Membrane</keyword>
<evidence type="ECO:0000256" key="1">
    <source>
        <dbReference type="ARBA" id="ARBA00004141"/>
    </source>
</evidence>
<keyword evidence="7" id="KW-0479">Metal-binding</keyword>
<dbReference type="GO" id="GO:0016020">
    <property type="term" value="C:membrane"/>
    <property type="evidence" value="ECO:0007669"/>
    <property type="project" value="UniProtKB-SubCell"/>
</dbReference>
<proteinExistence type="inferred from homology"/>
<comment type="subcellular location">
    <subcellularLocation>
        <location evidence="1">Membrane</location>
        <topology evidence="1">Multi-pass membrane protein</topology>
    </subcellularLocation>
</comment>
<name>R7TNX0_CAPTE</name>
<evidence type="ECO:0000256" key="3">
    <source>
        <dbReference type="ARBA" id="ARBA00022692"/>
    </source>
</evidence>
<feature type="binding site" evidence="7">
    <location>
        <position position="19"/>
    </location>
    <ligand>
        <name>Ca(2+)</name>
        <dbReference type="ChEBI" id="CHEBI:29108"/>
    </ligand>
</feature>
<keyword evidence="3 9" id="KW-0812">Transmembrane</keyword>
<evidence type="ECO:0000313" key="12">
    <source>
        <dbReference type="Proteomes" id="UP000014760"/>
    </source>
</evidence>
<reference evidence="10 12" key="2">
    <citation type="journal article" date="2013" name="Nature">
        <title>Insights into bilaterian evolution from three spiralian genomes.</title>
        <authorList>
            <person name="Simakov O."/>
            <person name="Marletaz F."/>
            <person name="Cho S.J."/>
            <person name="Edsinger-Gonzales E."/>
            <person name="Havlak P."/>
            <person name="Hellsten U."/>
            <person name="Kuo D.H."/>
            <person name="Larsson T."/>
            <person name="Lv J."/>
            <person name="Arendt D."/>
            <person name="Savage R."/>
            <person name="Osoegawa K."/>
            <person name="de Jong P."/>
            <person name="Grimwood J."/>
            <person name="Chapman J.A."/>
            <person name="Shapiro H."/>
            <person name="Aerts A."/>
            <person name="Otillar R.P."/>
            <person name="Terry A.Y."/>
            <person name="Boore J.L."/>
            <person name="Grigoriev I.V."/>
            <person name="Lindberg D.R."/>
            <person name="Seaver E.C."/>
            <person name="Weisblat D.A."/>
            <person name="Putnam N.H."/>
            <person name="Rokhsar D.S."/>
        </authorList>
    </citation>
    <scope>NUCLEOTIDE SEQUENCE</scope>
    <source>
        <strain evidence="10 12">I ESC-2004</strain>
    </source>
</reference>
<evidence type="ECO:0000256" key="2">
    <source>
        <dbReference type="ARBA" id="ARBA00009780"/>
    </source>
</evidence>
<accession>R7TNX0</accession>
<feature type="transmembrane region" description="Helical" evidence="9">
    <location>
        <begin position="66"/>
        <end position="84"/>
    </location>
</feature>
<feature type="transmembrane region" description="Helical" evidence="9">
    <location>
        <begin position="124"/>
        <end position="141"/>
    </location>
</feature>
<keyword evidence="7" id="KW-0106">Calcium</keyword>
<dbReference type="Pfam" id="PF05875">
    <property type="entry name" value="Ceramidase"/>
    <property type="match status" value="1"/>
</dbReference>
<feature type="binding site" evidence="7">
    <location>
        <position position="22"/>
    </location>
    <ligand>
        <name>Ca(2+)</name>
        <dbReference type="ChEBI" id="CHEBI:29108"/>
    </ligand>
</feature>